<evidence type="ECO:0000256" key="4">
    <source>
        <dbReference type="SAM" id="Phobius"/>
    </source>
</evidence>
<dbReference type="AlphaFoldDB" id="E4RZP4"/>
<dbReference type="PRINTS" id="PR00344">
    <property type="entry name" value="BCTRLSENSOR"/>
</dbReference>
<dbReference type="CDD" id="cd00075">
    <property type="entry name" value="HATPase"/>
    <property type="match status" value="1"/>
</dbReference>
<protein>
    <recommendedName>
        <fullName evidence="2">histidine kinase</fullName>
        <ecNumber evidence="2">2.7.13.3</ecNumber>
    </recommendedName>
</protein>
<keyword evidence="3" id="KW-0597">Phosphoprotein</keyword>
<dbReference type="EC" id="2.7.13.3" evidence="2"/>
<proteinExistence type="predicted"/>
<dbReference type="InterPro" id="IPR004358">
    <property type="entry name" value="Sig_transdc_His_kin-like_C"/>
</dbReference>
<dbReference type="PANTHER" id="PTHR43547:SF2">
    <property type="entry name" value="HYBRID SIGNAL TRANSDUCTION HISTIDINE KINASE C"/>
    <property type="match status" value="1"/>
</dbReference>
<feature type="transmembrane region" description="Helical" evidence="4">
    <location>
        <begin position="228"/>
        <end position="249"/>
    </location>
</feature>
<keyword evidence="6" id="KW-0808">Transferase</keyword>
<keyword evidence="4" id="KW-0472">Membrane</keyword>
<dbReference type="InterPro" id="IPR036097">
    <property type="entry name" value="HisK_dim/P_sf"/>
</dbReference>
<dbReference type="Gene3D" id="1.10.287.130">
    <property type="match status" value="1"/>
</dbReference>
<dbReference type="eggNOG" id="COG2205">
    <property type="taxonomic scope" value="Bacteria"/>
</dbReference>
<evidence type="ECO:0000256" key="3">
    <source>
        <dbReference type="ARBA" id="ARBA00022553"/>
    </source>
</evidence>
<evidence type="ECO:0000313" key="6">
    <source>
        <dbReference type="EMBL" id="ADQ18287.1"/>
    </source>
</evidence>
<dbReference type="RefSeq" id="WP_013409324.1">
    <property type="nucleotide sequence ID" value="NC_014655.1"/>
</dbReference>
<dbReference type="Pfam" id="PF00512">
    <property type="entry name" value="HisKA"/>
    <property type="match status" value="1"/>
</dbReference>
<dbReference type="STRING" id="649349.Lbys_2625"/>
<keyword evidence="4" id="KW-0812">Transmembrane</keyword>
<dbReference type="OrthoDB" id="9813151at2"/>
<accession>E4RZP4</accession>
<sequence length="467" mass="54151">MKKKIRLLLFLFASLFLTIVGLQVYFNWLTWNSEQEIFKRKVHESLVSAKARTWQDHLNKSASHLATFLRDSTEISCRWNPESFTTTFTIKDKDSSSIGQHTVTLSLDQIKARYDRITPEIREKFILQFCENIKSDLKNSTLWYYTANIGRHMEKYYFYQPIDLREMEQNFSNALAENGIHYPFLVNDSLSGGWSTEKVDLSLYKPHGPHYFWASFNPPITYFLKQQLVSIIGTWMLIALSLITFLWIYKTLYTQEKLSEEKDLFITNMTHEIQTPVTAIQLASEALEQLDCTEEERRIFLKRISKNAASLAQLSTEILLESKLGTQNEILHLKTVIHEAAQLFPNLTYQLDRDHLIMGKKEQLFRVFRNLFDNSTKYNNNENVVVKIDAFTKGKTLEIRVSDNGIGIPVEHSERIFERFYRIPSTEVRGFGVGLSYVKKIIEGMKGTIKMVSAQGGGSTFIITLPK</sequence>
<dbReference type="Proteomes" id="UP000007435">
    <property type="component" value="Chromosome"/>
</dbReference>
<reference key="1">
    <citation type="submission" date="2010-11" db="EMBL/GenBank/DDBJ databases">
        <title>The complete genome of Leadbetterella byssophila DSM 17132.</title>
        <authorList>
            <consortium name="US DOE Joint Genome Institute (JGI-PGF)"/>
            <person name="Lucas S."/>
            <person name="Copeland A."/>
            <person name="Lapidus A."/>
            <person name="Glavina del Rio T."/>
            <person name="Dalin E."/>
            <person name="Tice H."/>
            <person name="Bruce D."/>
            <person name="Goodwin L."/>
            <person name="Pitluck S."/>
            <person name="Kyrpides N."/>
            <person name="Mavromatis K."/>
            <person name="Ivanova N."/>
            <person name="Teshima H."/>
            <person name="Brettin T."/>
            <person name="Detter J.C."/>
            <person name="Han C."/>
            <person name="Tapia R."/>
            <person name="Land M."/>
            <person name="Hauser L."/>
            <person name="Markowitz V."/>
            <person name="Cheng J.-F."/>
            <person name="Hugenholtz P."/>
            <person name="Woyke T."/>
            <person name="Wu D."/>
            <person name="Tindall B."/>
            <person name="Pomrenke H.G."/>
            <person name="Brambilla E."/>
            <person name="Klenk H.-P."/>
            <person name="Eisen J.A."/>
        </authorList>
    </citation>
    <scope>NUCLEOTIDE SEQUENCE [LARGE SCALE GENOMIC DNA]</scope>
    <source>
        <strain>DSM 17132</strain>
    </source>
</reference>
<organism evidence="6 7">
    <name type="scientific">Leadbetterella byssophila (strain DSM 17132 / JCM 16389 / KACC 11308 / NBRC 106382 / 4M15)</name>
    <dbReference type="NCBI Taxonomy" id="649349"/>
    <lineage>
        <taxon>Bacteria</taxon>
        <taxon>Pseudomonadati</taxon>
        <taxon>Bacteroidota</taxon>
        <taxon>Cytophagia</taxon>
        <taxon>Cytophagales</taxon>
        <taxon>Leadbetterellaceae</taxon>
        <taxon>Leadbetterella</taxon>
    </lineage>
</organism>
<dbReference type="HOGENOM" id="CLU_026375_1_0_10"/>
<dbReference type="Pfam" id="PF02518">
    <property type="entry name" value="HATPase_c"/>
    <property type="match status" value="1"/>
</dbReference>
<dbReference type="CDD" id="cd00082">
    <property type="entry name" value="HisKA"/>
    <property type="match status" value="1"/>
</dbReference>
<keyword evidence="4" id="KW-1133">Transmembrane helix</keyword>
<evidence type="ECO:0000259" key="5">
    <source>
        <dbReference type="PROSITE" id="PS50109"/>
    </source>
</evidence>
<keyword evidence="7" id="KW-1185">Reference proteome</keyword>
<feature type="domain" description="Histidine kinase" evidence="5">
    <location>
        <begin position="268"/>
        <end position="467"/>
    </location>
</feature>
<name>E4RZP4_LEAB4</name>
<dbReference type="SUPFAM" id="SSF47384">
    <property type="entry name" value="Homodimeric domain of signal transducing histidine kinase"/>
    <property type="match status" value="1"/>
</dbReference>
<dbReference type="EMBL" id="CP002305">
    <property type="protein sequence ID" value="ADQ18287.1"/>
    <property type="molecule type" value="Genomic_DNA"/>
</dbReference>
<dbReference type="InterPro" id="IPR003661">
    <property type="entry name" value="HisK_dim/P_dom"/>
</dbReference>
<evidence type="ECO:0000313" key="7">
    <source>
        <dbReference type="Proteomes" id="UP000007435"/>
    </source>
</evidence>
<dbReference type="PANTHER" id="PTHR43547">
    <property type="entry name" value="TWO-COMPONENT HISTIDINE KINASE"/>
    <property type="match status" value="1"/>
</dbReference>
<dbReference type="SUPFAM" id="SSF55874">
    <property type="entry name" value="ATPase domain of HSP90 chaperone/DNA topoisomerase II/histidine kinase"/>
    <property type="match status" value="1"/>
</dbReference>
<evidence type="ECO:0000256" key="2">
    <source>
        <dbReference type="ARBA" id="ARBA00012438"/>
    </source>
</evidence>
<comment type="catalytic activity">
    <reaction evidence="1">
        <text>ATP + protein L-histidine = ADP + protein N-phospho-L-histidine.</text>
        <dbReference type="EC" id="2.7.13.3"/>
    </reaction>
</comment>
<evidence type="ECO:0000256" key="1">
    <source>
        <dbReference type="ARBA" id="ARBA00000085"/>
    </source>
</evidence>
<dbReference type="InterPro" id="IPR003594">
    <property type="entry name" value="HATPase_dom"/>
</dbReference>
<dbReference type="PROSITE" id="PS50109">
    <property type="entry name" value="HIS_KIN"/>
    <property type="match status" value="1"/>
</dbReference>
<dbReference type="GO" id="GO:0000155">
    <property type="term" value="F:phosphorelay sensor kinase activity"/>
    <property type="evidence" value="ECO:0007669"/>
    <property type="project" value="InterPro"/>
</dbReference>
<keyword evidence="6" id="KW-0418">Kinase</keyword>
<dbReference type="SMART" id="SM00388">
    <property type="entry name" value="HisKA"/>
    <property type="match status" value="1"/>
</dbReference>
<reference evidence="6 7" key="2">
    <citation type="journal article" date="2011" name="Stand. Genomic Sci.">
        <title>Complete genome sequence of Leadbetterella byssophila type strain (4M15).</title>
        <authorList>
            <person name="Abt B."/>
            <person name="Teshima H."/>
            <person name="Lucas S."/>
            <person name="Lapidus A."/>
            <person name="Del Rio T.G."/>
            <person name="Nolan M."/>
            <person name="Tice H."/>
            <person name="Cheng J.F."/>
            <person name="Pitluck S."/>
            <person name="Liolios K."/>
            <person name="Pagani I."/>
            <person name="Ivanova N."/>
            <person name="Mavromatis K."/>
            <person name="Pati A."/>
            <person name="Tapia R."/>
            <person name="Han C."/>
            <person name="Goodwin L."/>
            <person name="Chen A."/>
            <person name="Palaniappan K."/>
            <person name="Land M."/>
            <person name="Hauser L."/>
            <person name="Chang Y.J."/>
            <person name="Jeffries C.D."/>
            <person name="Rohde M."/>
            <person name="Goker M."/>
            <person name="Tindall B.J."/>
            <person name="Detter J.C."/>
            <person name="Woyke T."/>
            <person name="Bristow J."/>
            <person name="Eisen J.A."/>
            <person name="Markowitz V."/>
            <person name="Hugenholtz P."/>
            <person name="Klenk H.P."/>
            <person name="Kyrpides N.C."/>
        </authorList>
    </citation>
    <scope>NUCLEOTIDE SEQUENCE [LARGE SCALE GENOMIC DNA]</scope>
    <source>
        <strain evidence="7">DSM 17132 / JCM 16389 / KACC 11308 / NBRC 106382 / 4M15</strain>
    </source>
</reference>
<dbReference type="InterPro" id="IPR036890">
    <property type="entry name" value="HATPase_C_sf"/>
</dbReference>
<dbReference type="Gene3D" id="3.30.565.10">
    <property type="entry name" value="Histidine kinase-like ATPase, C-terminal domain"/>
    <property type="match status" value="1"/>
</dbReference>
<gene>
    <name evidence="6" type="ordered locus">Lbys_2625</name>
</gene>
<dbReference type="SMART" id="SM00387">
    <property type="entry name" value="HATPase_c"/>
    <property type="match status" value="1"/>
</dbReference>
<dbReference type="InterPro" id="IPR005467">
    <property type="entry name" value="His_kinase_dom"/>
</dbReference>
<dbReference type="KEGG" id="lby:Lbys_2625"/>